<reference evidence="1" key="1">
    <citation type="journal article" date="2007" name="PLoS ONE">
        <title>The first genome sequence of an elite grapevine cultivar (Pinot noir Vitis vinifera L.): coping with a highly heterozygous genome.</title>
        <authorList>
            <person name="Velasco R."/>
            <person name="Zharkikh A."/>
            <person name="Troggio M."/>
            <person name="Cartwright D.A."/>
            <person name="Cestaro A."/>
            <person name="Pruss D."/>
            <person name="Pindo M."/>
            <person name="FitzGerald L.M."/>
            <person name="Vezzulli S."/>
            <person name="Reid J."/>
            <person name="Malacarne G."/>
            <person name="Iliev D."/>
            <person name="Coppola G."/>
            <person name="Wardell B."/>
            <person name="Micheletti D."/>
            <person name="Macalma T."/>
            <person name="Facci M."/>
            <person name="Mitchell J.T."/>
            <person name="Perazzolli M."/>
            <person name="Eldredge G."/>
            <person name="Gatto P."/>
            <person name="Oyzerski R."/>
            <person name="Moretto M."/>
            <person name="Gutin N."/>
            <person name="Stefanini M."/>
            <person name="Chen Y."/>
            <person name="Segala C."/>
            <person name="Davenport C."/>
            <person name="Dematte L."/>
            <person name="Mraz A."/>
            <person name="Battilana J."/>
            <person name="Stormo K."/>
            <person name="Costa F."/>
            <person name="Tao Q."/>
            <person name="Si-Ammour A."/>
            <person name="Harkins T."/>
            <person name="Lackey A."/>
            <person name="Perbost C."/>
            <person name="Taillon B."/>
            <person name="Stella A."/>
            <person name="Solovyev V."/>
            <person name="Fawcett J.A."/>
            <person name="Sterck L."/>
            <person name="Vandepoele K."/>
            <person name="Grando S.M."/>
            <person name="Toppo S."/>
            <person name="Moser C."/>
            <person name="Lanchbury J."/>
            <person name="Bogden R."/>
            <person name="Skolnick M."/>
            <person name="Sgaramella V."/>
            <person name="Bhatnagar S.K."/>
            <person name="Fontana P."/>
            <person name="Gutin A."/>
            <person name="Van de Peer Y."/>
            <person name="Salamini F."/>
            <person name="Viola R."/>
        </authorList>
    </citation>
    <scope>NUCLEOTIDE SEQUENCE</scope>
</reference>
<name>A5AKL6_VITVI</name>
<gene>
    <name evidence="1" type="ORF">VITISV_032874</name>
</gene>
<sequence length="116" mass="13892">MSVANIWRLQEPFRRRKMVSARFRRHSRRLRNNFATPSYLHRAAKLASTLRFQASFSRYKSGIVRRRYTLLYKKAAKSLRNKRVISQHFAKSFLQLGVIGLQWLQLLRFNSELHTV</sequence>
<evidence type="ECO:0000313" key="1">
    <source>
        <dbReference type="EMBL" id="CAN69140.1"/>
    </source>
</evidence>
<dbReference type="EMBL" id="AM428906">
    <property type="protein sequence ID" value="CAN69140.1"/>
    <property type="molecule type" value="Genomic_DNA"/>
</dbReference>
<proteinExistence type="predicted"/>
<dbReference type="AlphaFoldDB" id="A5AKL6"/>
<organism evidence="1">
    <name type="scientific">Vitis vinifera</name>
    <name type="common">Grape</name>
    <dbReference type="NCBI Taxonomy" id="29760"/>
    <lineage>
        <taxon>Eukaryota</taxon>
        <taxon>Viridiplantae</taxon>
        <taxon>Streptophyta</taxon>
        <taxon>Embryophyta</taxon>
        <taxon>Tracheophyta</taxon>
        <taxon>Spermatophyta</taxon>
        <taxon>Magnoliopsida</taxon>
        <taxon>eudicotyledons</taxon>
        <taxon>Gunneridae</taxon>
        <taxon>Pentapetalae</taxon>
        <taxon>rosids</taxon>
        <taxon>Vitales</taxon>
        <taxon>Vitaceae</taxon>
        <taxon>Viteae</taxon>
        <taxon>Vitis</taxon>
    </lineage>
</organism>
<protein>
    <submittedName>
        <fullName evidence="1">Uncharacterized protein</fullName>
    </submittedName>
</protein>
<accession>A5AKL6</accession>